<evidence type="ECO:0000256" key="1">
    <source>
        <dbReference type="ARBA" id="ARBA00004123"/>
    </source>
</evidence>
<dbReference type="GO" id="GO:0005654">
    <property type="term" value="C:nucleoplasm"/>
    <property type="evidence" value="ECO:0007669"/>
    <property type="project" value="TreeGrafter"/>
</dbReference>
<evidence type="ECO:0000256" key="6">
    <source>
        <dbReference type="ARBA" id="ARBA00023163"/>
    </source>
</evidence>
<dbReference type="GO" id="GO:0000122">
    <property type="term" value="P:negative regulation of transcription by RNA polymerase II"/>
    <property type="evidence" value="ECO:0007669"/>
    <property type="project" value="InterPro"/>
</dbReference>
<dbReference type="Pfam" id="PF15313">
    <property type="entry name" value="HEXIM"/>
    <property type="match status" value="1"/>
</dbReference>
<feature type="compositionally biased region" description="Basic and acidic residues" evidence="8">
    <location>
        <begin position="32"/>
        <end position="61"/>
    </location>
</feature>
<keyword evidence="6" id="KW-0804">Transcription</keyword>
<dbReference type="GO" id="GO:0097322">
    <property type="term" value="F:7SK snRNA binding"/>
    <property type="evidence" value="ECO:0007669"/>
    <property type="project" value="TreeGrafter"/>
</dbReference>
<dbReference type="EMBL" id="OV696697">
    <property type="protein sequence ID" value="CAH1241313.1"/>
    <property type="molecule type" value="Genomic_DNA"/>
</dbReference>
<dbReference type="PRINTS" id="PR02094">
    <property type="entry name" value="HEXIMFAMILY"/>
</dbReference>
<dbReference type="PANTHER" id="PTHR13469:SF8">
    <property type="entry name" value="HEXIM P-TEFB COMPLEX SUBUNIT 1"/>
    <property type="match status" value="1"/>
</dbReference>
<evidence type="ECO:0000256" key="8">
    <source>
        <dbReference type="SAM" id="MobiDB-lite"/>
    </source>
</evidence>
<feature type="compositionally biased region" description="Polar residues" evidence="8">
    <location>
        <begin position="263"/>
        <end position="279"/>
    </location>
</feature>
<dbReference type="PANTHER" id="PTHR13469">
    <property type="entry name" value="HEXAMETHYLENE BISACETAMIDE INDUCIBLE 1"/>
    <property type="match status" value="1"/>
</dbReference>
<feature type="compositionally biased region" description="Acidic residues" evidence="8">
    <location>
        <begin position="22"/>
        <end position="31"/>
    </location>
</feature>
<keyword evidence="5" id="KW-0175">Coiled coil</keyword>
<dbReference type="GO" id="GO:0004861">
    <property type="term" value="F:cyclin-dependent protein serine/threonine kinase inhibitor activity"/>
    <property type="evidence" value="ECO:0007669"/>
    <property type="project" value="InterPro"/>
</dbReference>
<evidence type="ECO:0000256" key="4">
    <source>
        <dbReference type="ARBA" id="ARBA00023015"/>
    </source>
</evidence>
<evidence type="ECO:0000313" key="9">
    <source>
        <dbReference type="EMBL" id="CAH1241313.1"/>
    </source>
</evidence>
<evidence type="ECO:0000256" key="5">
    <source>
        <dbReference type="ARBA" id="ARBA00023054"/>
    </source>
</evidence>
<feature type="compositionally biased region" description="Polar residues" evidence="8">
    <location>
        <begin position="151"/>
        <end position="162"/>
    </location>
</feature>
<evidence type="ECO:0000256" key="2">
    <source>
        <dbReference type="ARBA" id="ARBA00008409"/>
    </source>
</evidence>
<dbReference type="Gene3D" id="6.10.250.2910">
    <property type="match status" value="1"/>
</dbReference>
<keyword evidence="3" id="KW-0678">Repressor</keyword>
<gene>
    <name evidence="9" type="primary">HEXIM1</name>
    <name evidence="9" type="ORF">BLAG_LOCUS5009</name>
</gene>
<comment type="similarity">
    <text evidence="2">Belongs to the HEXIM family.</text>
</comment>
<name>A0A8J9YT94_BRALA</name>
<feature type="compositionally biased region" description="Acidic residues" evidence="8">
    <location>
        <begin position="163"/>
        <end position="173"/>
    </location>
</feature>
<feature type="region of interest" description="Disordered" evidence="8">
    <location>
        <begin position="222"/>
        <end position="279"/>
    </location>
</feature>
<sequence>MLLREQLVSMADQEHSVSPEAEGMEGDDERTETELAEHDSPDSKRECNRNDGGDHPLEHLNDRRKKHHRRGHRGSGAEGRRRFRRKWKPFVKLSWEERKDLEERERKRAMRVREMMFAEGRTVAPYNTTQFLMEDHETQSPFHSPNLEVLQRQQSNDTSNSDDMPDSPEDDFGMEAGFFEKDFSETYEQFHAESLNNMSKTDLIREYLEMEKCVERLEAKLETAAKEDNSSEDKSTSPVGNDRESELRREVERLRQENAKLQAENSLLKQGRQNGASDA</sequence>
<reference evidence="9" key="1">
    <citation type="submission" date="2022-01" db="EMBL/GenBank/DDBJ databases">
        <authorList>
            <person name="Braso-Vives M."/>
        </authorList>
    </citation>
    <scope>NUCLEOTIDE SEQUENCE</scope>
</reference>
<accession>A0A8J9YT94</accession>
<evidence type="ECO:0000256" key="3">
    <source>
        <dbReference type="ARBA" id="ARBA00022491"/>
    </source>
</evidence>
<feature type="region of interest" description="Disordered" evidence="8">
    <location>
        <begin position="1"/>
        <end position="81"/>
    </location>
</feature>
<evidence type="ECO:0000256" key="7">
    <source>
        <dbReference type="ARBA" id="ARBA00023242"/>
    </source>
</evidence>
<keyword evidence="10" id="KW-1185">Reference proteome</keyword>
<protein>
    <submittedName>
        <fullName evidence="9">HEXIM1 protein</fullName>
    </submittedName>
</protein>
<keyword evidence="7" id="KW-0539">Nucleus</keyword>
<keyword evidence="4" id="KW-0805">Transcription regulation</keyword>
<feature type="region of interest" description="Disordered" evidence="8">
    <location>
        <begin position="137"/>
        <end position="176"/>
    </location>
</feature>
<dbReference type="Proteomes" id="UP000838412">
    <property type="component" value="Chromosome 12"/>
</dbReference>
<feature type="compositionally biased region" description="Basic residues" evidence="8">
    <location>
        <begin position="62"/>
        <end position="73"/>
    </location>
</feature>
<dbReference type="GO" id="GO:0005737">
    <property type="term" value="C:cytoplasm"/>
    <property type="evidence" value="ECO:0007669"/>
    <property type="project" value="InterPro"/>
</dbReference>
<feature type="compositionally biased region" description="Basic and acidic residues" evidence="8">
    <location>
        <begin position="222"/>
        <end position="258"/>
    </location>
</feature>
<evidence type="ECO:0000313" key="10">
    <source>
        <dbReference type="Proteomes" id="UP000838412"/>
    </source>
</evidence>
<comment type="subcellular location">
    <subcellularLocation>
        <location evidence="1">Nucleus</location>
    </subcellularLocation>
</comment>
<proteinExistence type="inferred from homology"/>
<dbReference type="OrthoDB" id="10058500at2759"/>
<dbReference type="InterPro" id="IPR024872">
    <property type="entry name" value="HEXIM"/>
</dbReference>
<dbReference type="AlphaFoldDB" id="A0A8J9YT94"/>
<organism evidence="9 10">
    <name type="scientific">Branchiostoma lanceolatum</name>
    <name type="common">Common lancelet</name>
    <name type="synonym">Amphioxus lanceolatum</name>
    <dbReference type="NCBI Taxonomy" id="7740"/>
    <lineage>
        <taxon>Eukaryota</taxon>
        <taxon>Metazoa</taxon>
        <taxon>Chordata</taxon>
        <taxon>Cephalochordata</taxon>
        <taxon>Leptocardii</taxon>
        <taxon>Amphioxiformes</taxon>
        <taxon>Branchiostomatidae</taxon>
        <taxon>Branchiostoma</taxon>
    </lineage>
</organism>